<evidence type="ECO:0000256" key="2">
    <source>
        <dbReference type="ARBA" id="ARBA00009387"/>
    </source>
</evidence>
<evidence type="ECO:0000256" key="4">
    <source>
        <dbReference type="SAM" id="MobiDB-lite"/>
    </source>
</evidence>
<comment type="similarity">
    <text evidence="1">Belongs to the transglycosylase Slt family.</text>
</comment>
<dbReference type="CDD" id="cd13401">
    <property type="entry name" value="Slt70-like"/>
    <property type="match status" value="1"/>
</dbReference>
<feature type="signal peptide" evidence="5">
    <location>
        <begin position="1"/>
        <end position="23"/>
    </location>
</feature>
<evidence type="ECO:0000313" key="8">
    <source>
        <dbReference type="Proteomes" id="UP000429229"/>
    </source>
</evidence>
<keyword evidence="3 5" id="KW-0732">Signal</keyword>
<dbReference type="Gene3D" id="1.25.20.10">
    <property type="entry name" value="Bacterial muramidases"/>
    <property type="match status" value="1"/>
</dbReference>
<dbReference type="PANTHER" id="PTHR37423:SF2">
    <property type="entry name" value="MEMBRANE-BOUND LYTIC MUREIN TRANSGLYCOSYLASE C"/>
    <property type="match status" value="1"/>
</dbReference>
<comment type="caution">
    <text evidence="7">The sequence shown here is derived from an EMBL/GenBank/DDBJ whole genome shotgun (WGS) entry which is preliminary data.</text>
</comment>
<gene>
    <name evidence="7" type="ORF">GRI68_06440</name>
</gene>
<dbReference type="OrthoDB" id="9815002at2"/>
<organism evidence="7 8">
    <name type="scientific">Alteriqipengyuania halimionae</name>
    <dbReference type="NCBI Taxonomy" id="1926630"/>
    <lineage>
        <taxon>Bacteria</taxon>
        <taxon>Pseudomonadati</taxon>
        <taxon>Pseudomonadota</taxon>
        <taxon>Alphaproteobacteria</taxon>
        <taxon>Sphingomonadales</taxon>
        <taxon>Erythrobacteraceae</taxon>
        <taxon>Alteriqipengyuania</taxon>
    </lineage>
</organism>
<dbReference type="Gene3D" id="1.10.530.10">
    <property type="match status" value="1"/>
</dbReference>
<dbReference type="InterPro" id="IPR008939">
    <property type="entry name" value="Lytic_TGlycosylase_superhlx_U"/>
</dbReference>
<evidence type="ECO:0000256" key="3">
    <source>
        <dbReference type="ARBA" id="ARBA00022729"/>
    </source>
</evidence>
<sequence>MIKRILLATAALPLAIAGGAANAQQADSWDQMRERVERQQPGLMAQVLQQWKQLTSSSAYDFETYAGFIERNRGLPQQDSLQRKAEQALDRQAATAQRLVQFHDGFPPITNTAKARYAMALGQLGRDDAFRWAREAWRGGDMNAVTEAYFAGLFGSRLSAEDHNARMDALLWQRSAEAAARQISFVSPEKRDIYMARLAIIQGQDPASIGLNVPAEARSDPGYLYNQARQWRRSGQQSAAISLLVNAPTMSAPALDGELWLAETLEVARDGGPSSAYRIASKVDQAFAPGADISDMSYPIRDDYTSLVWLGGTSALWQLGDASGAAPLFYRYGAAAKTAPTRSKGFYWAGYAAQRAGDMAEADRYYEMAAQYPEMFYGQLALERLGREIPALEQPAPVQPSATERQEFNDSVLVKAVREAARGGLNWRDTRFFLTELADSADTPVKAQMVLDLAQELGRRDLAVHLGAATQGHGVEDFEVVGYPRLDVPEFSNWTMVHAISRQESEFATKALSHANAYGLMQLIPGTAQDTARKLGVTYSRGALLEDPQYNMRLGDAYFGQLMDRFDGSYVLALVGYNAGPGRAIQWIRSNGDPRKGEISWEDWIERIPFFETKNYVQRVLGNAVTYEHLYPDQSRFGEPRGPSRFLGRPTPTR</sequence>
<dbReference type="Proteomes" id="UP000429229">
    <property type="component" value="Unassembled WGS sequence"/>
</dbReference>
<evidence type="ECO:0000259" key="6">
    <source>
        <dbReference type="Pfam" id="PF01464"/>
    </source>
</evidence>
<dbReference type="InterPro" id="IPR008258">
    <property type="entry name" value="Transglycosylase_SLT_dom_1"/>
</dbReference>
<protein>
    <submittedName>
        <fullName evidence="7">Transglycosylase SLT domain-containing protein</fullName>
    </submittedName>
</protein>
<evidence type="ECO:0000256" key="5">
    <source>
        <dbReference type="SAM" id="SignalP"/>
    </source>
</evidence>
<proteinExistence type="inferred from homology"/>
<dbReference type="Pfam" id="PF01464">
    <property type="entry name" value="SLT"/>
    <property type="match status" value="1"/>
</dbReference>
<dbReference type="SUPFAM" id="SSF48435">
    <property type="entry name" value="Bacterial muramidases"/>
    <property type="match status" value="1"/>
</dbReference>
<keyword evidence="8" id="KW-1185">Reference proteome</keyword>
<feature type="chain" id="PRO_5026128424" evidence="5">
    <location>
        <begin position="24"/>
        <end position="654"/>
    </location>
</feature>
<dbReference type="GO" id="GO:0004553">
    <property type="term" value="F:hydrolase activity, hydrolyzing O-glycosyl compounds"/>
    <property type="evidence" value="ECO:0007669"/>
    <property type="project" value="InterPro"/>
</dbReference>
<accession>A0A6I4U4G6</accession>
<name>A0A6I4U4G6_9SPHN</name>
<dbReference type="SUPFAM" id="SSF53955">
    <property type="entry name" value="Lysozyme-like"/>
    <property type="match status" value="1"/>
</dbReference>
<dbReference type="AlphaFoldDB" id="A0A6I4U4G6"/>
<comment type="similarity">
    <text evidence="2">Belongs to the virb1 family.</text>
</comment>
<dbReference type="EMBL" id="WTYR01000001">
    <property type="protein sequence ID" value="MXP09813.1"/>
    <property type="molecule type" value="Genomic_DNA"/>
</dbReference>
<dbReference type="InterPro" id="IPR023346">
    <property type="entry name" value="Lysozyme-like_dom_sf"/>
</dbReference>
<dbReference type="GO" id="GO:0042597">
    <property type="term" value="C:periplasmic space"/>
    <property type="evidence" value="ECO:0007669"/>
    <property type="project" value="InterPro"/>
</dbReference>
<evidence type="ECO:0000313" key="7">
    <source>
        <dbReference type="EMBL" id="MXP09813.1"/>
    </source>
</evidence>
<feature type="domain" description="Transglycosylase SLT" evidence="6">
    <location>
        <begin position="493"/>
        <end position="596"/>
    </location>
</feature>
<dbReference type="PANTHER" id="PTHR37423">
    <property type="entry name" value="SOLUBLE LYTIC MUREIN TRANSGLYCOSYLASE-RELATED"/>
    <property type="match status" value="1"/>
</dbReference>
<reference evidence="7 8" key="1">
    <citation type="submission" date="2019-12" db="EMBL/GenBank/DDBJ databases">
        <title>Genomic-based taxomic classification of the family Erythrobacteraceae.</title>
        <authorList>
            <person name="Xu L."/>
        </authorList>
    </citation>
    <scope>NUCLEOTIDE SEQUENCE [LARGE SCALE GENOMIC DNA]</scope>
    <source>
        <strain evidence="7 8">LMG 29519</strain>
    </source>
</reference>
<evidence type="ECO:0000256" key="1">
    <source>
        <dbReference type="ARBA" id="ARBA00007734"/>
    </source>
</evidence>
<feature type="region of interest" description="Disordered" evidence="4">
    <location>
        <begin position="635"/>
        <end position="654"/>
    </location>
</feature>